<dbReference type="EMBL" id="JADKIO010000005">
    <property type="protein sequence ID" value="MBK9796119.1"/>
    <property type="molecule type" value="Genomic_DNA"/>
</dbReference>
<dbReference type="InterPro" id="IPR002829">
    <property type="entry name" value="DUF116"/>
</dbReference>
<dbReference type="PANTHER" id="PTHR43801:SF1">
    <property type="entry name" value="POLYPRENYL SYNTHETASE"/>
    <property type="match status" value="1"/>
</dbReference>
<name>A0A9D7SEH1_9BACT</name>
<proteinExistence type="predicted"/>
<sequence>MKELRALPSPGPLPEEGGALFLWVRRGLPLTLAGAALAGAIYHGAGRGWWMLAGVGALAAAWPSFLRGEAFIRNRAAIMRQDSLWANALRPLARRLGLEDAWILSFCGYNNRRVRATFAGRRARRALILLPHCIQMARCKAGILDDLEACYDCGLCPVGDYMNAALLNRWEGRIFNRSHKAYRDAREYRPDLIVAVSCSDRLLKGLTRLPEIPSYVIPLTLPHGMCVDTDFSVPHLLAAMETLVDPRRSPGEVLPLRREGIA</sequence>
<reference evidence="1" key="1">
    <citation type="submission" date="2020-10" db="EMBL/GenBank/DDBJ databases">
        <title>Connecting structure to function with the recovery of over 1000 high-quality activated sludge metagenome-assembled genomes encoding full-length rRNA genes using long-read sequencing.</title>
        <authorList>
            <person name="Singleton C.M."/>
            <person name="Petriglieri F."/>
            <person name="Kristensen J.M."/>
            <person name="Kirkegaard R.H."/>
            <person name="Michaelsen T.Y."/>
            <person name="Andersen M.H."/>
            <person name="Karst S.M."/>
            <person name="Dueholm M.S."/>
            <person name="Nielsen P.H."/>
            <person name="Albertsen M."/>
        </authorList>
    </citation>
    <scope>NUCLEOTIDE SEQUENCE</scope>
    <source>
        <strain evidence="1">Skiv_18-Q3-R9-52_MAXAC.067</strain>
    </source>
</reference>
<dbReference type="AlphaFoldDB" id="A0A9D7SEH1"/>
<comment type="caution">
    <text evidence="1">The sequence shown here is derived from an EMBL/GenBank/DDBJ whole genome shotgun (WGS) entry which is preliminary data.</text>
</comment>
<evidence type="ECO:0000313" key="1">
    <source>
        <dbReference type="EMBL" id="MBK9796119.1"/>
    </source>
</evidence>
<organism evidence="1 2">
    <name type="scientific">Candidatus Geothrix skivensis</name>
    <dbReference type="NCBI Taxonomy" id="2954439"/>
    <lineage>
        <taxon>Bacteria</taxon>
        <taxon>Pseudomonadati</taxon>
        <taxon>Acidobacteriota</taxon>
        <taxon>Holophagae</taxon>
        <taxon>Holophagales</taxon>
        <taxon>Holophagaceae</taxon>
        <taxon>Geothrix</taxon>
    </lineage>
</organism>
<dbReference type="PANTHER" id="PTHR43801">
    <property type="entry name" value="NUCLEOTIDE-BINDING PROTEIN-RELATED"/>
    <property type="match status" value="1"/>
</dbReference>
<dbReference type="Pfam" id="PF01976">
    <property type="entry name" value="DUF116"/>
    <property type="match status" value="1"/>
</dbReference>
<dbReference type="Proteomes" id="UP000886657">
    <property type="component" value="Unassembled WGS sequence"/>
</dbReference>
<evidence type="ECO:0000313" key="2">
    <source>
        <dbReference type="Proteomes" id="UP000886657"/>
    </source>
</evidence>
<accession>A0A9D7SEH1</accession>
<gene>
    <name evidence="1" type="ORF">IPP58_06435</name>
</gene>
<protein>
    <submittedName>
        <fullName evidence="1">DUF116 domain-containing protein</fullName>
    </submittedName>
</protein>